<comment type="caution">
    <text evidence="1">The sequence shown here is derived from an EMBL/GenBank/DDBJ whole genome shotgun (WGS) entry which is preliminary data.</text>
</comment>
<dbReference type="PANTHER" id="PTHR47510:SF3">
    <property type="entry name" value="ENDO_EXONUCLEASE_PHOSPHATASE DOMAIN-CONTAINING PROTEIN"/>
    <property type="match status" value="1"/>
</dbReference>
<gene>
    <name evidence="1" type="ORF">P4O66_000280</name>
</gene>
<dbReference type="EMBL" id="JAROKS010000010">
    <property type="protein sequence ID" value="KAK1800234.1"/>
    <property type="molecule type" value="Genomic_DNA"/>
</dbReference>
<accession>A0AAD8ZIU2</accession>
<name>A0AAD8ZIU2_9TELE</name>
<protein>
    <recommendedName>
        <fullName evidence="3">Reverse transcriptase domain-containing protein</fullName>
    </recommendedName>
</protein>
<dbReference type="Proteomes" id="UP001239994">
    <property type="component" value="Unassembled WGS sequence"/>
</dbReference>
<dbReference type="PANTHER" id="PTHR47510">
    <property type="entry name" value="REVERSE TRANSCRIPTASE DOMAIN-CONTAINING PROTEIN"/>
    <property type="match status" value="1"/>
</dbReference>
<evidence type="ECO:0008006" key="3">
    <source>
        <dbReference type="Google" id="ProtNLM"/>
    </source>
</evidence>
<keyword evidence="2" id="KW-1185">Reference proteome</keyword>
<dbReference type="AlphaFoldDB" id="A0AAD8ZIU2"/>
<evidence type="ECO:0000313" key="2">
    <source>
        <dbReference type="Proteomes" id="UP001239994"/>
    </source>
</evidence>
<sequence>MIIPLPKNTAISSLNDYRPVALTPAIMKYSERLFLQHIKASLPPTFCPHQSAYRAYRSTDDTIATALHTALSHLEHQGNYVMLFKDFSFTFNMVIPGRQVTKLSDLGISQPIRNSEEFIINFRKHGIDSDPLYISGVMEDPDTIYINGNRVDPDPLYINWDSVLNYNQQNSPDLETISAPPTQLLSAPAMALIWRPSPLHPPNYSQLQPWP</sequence>
<organism evidence="1 2">
    <name type="scientific">Electrophorus voltai</name>
    <dbReference type="NCBI Taxonomy" id="2609070"/>
    <lineage>
        <taxon>Eukaryota</taxon>
        <taxon>Metazoa</taxon>
        <taxon>Chordata</taxon>
        <taxon>Craniata</taxon>
        <taxon>Vertebrata</taxon>
        <taxon>Euteleostomi</taxon>
        <taxon>Actinopterygii</taxon>
        <taxon>Neopterygii</taxon>
        <taxon>Teleostei</taxon>
        <taxon>Ostariophysi</taxon>
        <taxon>Gymnotiformes</taxon>
        <taxon>Gymnotoidei</taxon>
        <taxon>Gymnotidae</taxon>
        <taxon>Electrophorus</taxon>
    </lineage>
</organism>
<proteinExistence type="predicted"/>
<reference evidence="1" key="1">
    <citation type="submission" date="2023-03" db="EMBL/GenBank/DDBJ databases">
        <title>Electrophorus voltai genome.</title>
        <authorList>
            <person name="Bian C."/>
        </authorList>
    </citation>
    <scope>NUCLEOTIDE SEQUENCE</scope>
    <source>
        <strain evidence="1">CB-2022</strain>
        <tissue evidence="1">Muscle</tissue>
    </source>
</reference>
<evidence type="ECO:0000313" key="1">
    <source>
        <dbReference type="EMBL" id="KAK1800234.1"/>
    </source>
</evidence>